<reference evidence="2 3" key="1">
    <citation type="submission" date="2019-05" db="EMBL/GenBank/DDBJ databases">
        <title>Another draft genome of Portunus trituberculatus and its Hox gene families provides insights of decapod evolution.</title>
        <authorList>
            <person name="Jeong J.-H."/>
            <person name="Song I."/>
            <person name="Kim S."/>
            <person name="Choi T."/>
            <person name="Kim D."/>
            <person name="Ryu S."/>
            <person name="Kim W."/>
        </authorList>
    </citation>
    <scope>NUCLEOTIDE SEQUENCE [LARGE SCALE GENOMIC DNA]</scope>
    <source>
        <tissue evidence="2">Muscle</tissue>
    </source>
</reference>
<evidence type="ECO:0000313" key="3">
    <source>
        <dbReference type="Proteomes" id="UP000324222"/>
    </source>
</evidence>
<name>A0A5B7DBM4_PORTR</name>
<feature type="compositionally biased region" description="Basic and acidic residues" evidence="1">
    <location>
        <begin position="64"/>
        <end position="85"/>
    </location>
</feature>
<dbReference type="EMBL" id="VSRR010000697">
    <property type="protein sequence ID" value="MPC18617.1"/>
    <property type="molecule type" value="Genomic_DNA"/>
</dbReference>
<organism evidence="2 3">
    <name type="scientific">Portunus trituberculatus</name>
    <name type="common">Swimming crab</name>
    <name type="synonym">Neptunus trituberculatus</name>
    <dbReference type="NCBI Taxonomy" id="210409"/>
    <lineage>
        <taxon>Eukaryota</taxon>
        <taxon>Metazoa</taxon>
        <taxon>Ecdysozoa</taxon>
        <taxon>Arthropoda</taxon>
        <taxon>Crustacea</taxon>
        <taxon>Multicrustacea</taxon>
        <taxon>Malacostraca</taxon>
        <taxon>Eumalacostraca</taxon>
        <taxon>Eucarida</taxon>
        <taxon>Decapoda</taxon>
        <taxon>Pleocyemata</taxon>
        <taxon>Brachyura</taxon>
        <taxon>Eubrachyura</taxon>
        <taxon>Portunoidea</taxon>
        <taxon>Portunidae</taxon>
        <taxon>Portuninae</taxon>
        <taxon>Portunus</taxon>
    </lineage>
</organism>
<feature type="compositionally biased region" description="Basic and acidic residues" evidence="1">
    <location>
        <begin position="32"/>
        <end position="42"/>
    </location>
</feature>
<evidence type="ECO:0000313" key="2">
    <source>
        <dbReference type="EMBL" id="MPC18617.1"/>
    </source>
</evidence>
<feature type="region of interest" description="Disordered" evidence="1">
    <location>
        <begin position="18"/>
        <end position="96"/>
    </location>
</feature>
<feature type="compositionally biased region" description="Low complexity" evidence="1">
    <location>
        <begin position="20"/>
        <end position="29"/>
    </location>
</feature>
<protein>
    <submittedName>
        <fullName evidence="2">Uncharacterized protein</fullName>
    </submittedName>
</protein>
<keyword evidence="3" id="KW-1185">Reference proteome</keyword>
<accession>A0A5B7DBM4</accession>
<sequence>MSSESRVEVLSDLTYHFSYSSSSSSSSKMSMHHKETLNEQPKRHAISQKSGFVIHRRNMSGSQRAERRCEVRSGKEEVQPRRSEEGDSGEEVGGKR</sequence>
<gene>
    <name evidence="2" type="ORF">E2C01_011506</name>
</gene>
<dbReference type="AlphaFoldDB" id="A0A5B7DBM4"/>
<comment type="caution">
    <text evidence="2">The sequence shown here is derived from an EMBL/GenBank/DDBJ whole genome shotgun (WGS) entry which is preliminary data.</text>
</comment>
<dbReference type="Proteomes" id="UP000324222">
    <property type="component" value="Unassembled WGS sequence"/>
</dbReference>
<evidence type="ECO:0000256" key="1">
    <source>
        <dbReference type="SAM" id="MobiDB-lite"/>
    </source>
</evidence>
<proteinExistence type="predicted"/>